<feature type="transmembrane region" description="Helical" evidence="11">
    <location>
        <begin position="423"/>
        <end position="443"/>
    </location>
</feature>
<proteinExistence type="predicted"/>
<evidence type="ECO:0000256" key="2">
    <source>
        <dbReference type="ARBA" id="ARBA00022448"/>
    </source>
</evidence>
<keyword evidence="5" id="KW-0406">Ion transport</keyword>
<evidence type="ECO:0000256" key="10">
    <source>
        <dbReference type="PROSITE-ProRule" id="PRU00703"/>
    </source>
</evidence>
<dbReference type="Pfam" id="PF00571">
    <property type="entry name" value="CBS"/>
    <property type="match status" value="1"/>
</dbReference>
<evidence type="ECO:0000256" key="3">
    <source>
        <dbReference type="ARBA" id="ARBA00022692"/>
    </source>
</evidence>
<dbReference type="InterPro" id="IPR050368">
    <property type="entry name" value="ClC-type_chloride_channel"/>
</dbReference>
<evidence type="ECO:0000313" key="14">
    <source>
        <dbReference type="Proteomes" id="UP001501176"/>
    </source>
</evidence>
<evidence type="ECO:0000256" key="1">
    <source>
        <dbReference type="ARBA" id="ARBA00004141"/>
    </source>
</evidence>
<keyword evidence="6 11" id="KW-0472">Membrane</keyword>
<keyword evidence="7" id="KW-0869">Chloride channel</keyword>
<feature type="domain" description="CBS" evidence="12">
    <location>
        <begin position="543"/>
        <end position="601"/>
    </location>
</feature>
<dbReference type="Pfam" id="PF00654">
    <property type="entry name" value="Voltage_CLC"/>
    <property type="match status" value="1"/>
</dbReference>
<dbReference type="PRINTS" id="PR00762">
    <property type="entry name" value="CLCHANNEL"/>
</dbReference>
<keyword evidence="9" id="KW-0407">Ion channel</keyword>
<evidence type="ECO:0000256" key="8">
    <source>
        <dbReference type="ARBA" id="ARBA00023214"/>
    </source>
</evidence>
<feature type="transmembrane region" description="Helical" evidence="11">
    <location>
        <begin position="260"/>
        <end position="284"/>
    </location>
</feature>
<evidence type="ECO:0000256" key="6">
    <source>
        <dbReference type="ARBA" id="ARBA00023136"/>
    </source>
</evidence>
<keyword evidence="14" id="KW-1185">Reference proteome</keyword>
<feature type="transmembrane region" description="Helical" evidence="11">
    <location>
        <begin position="392"/>
        <end position="417"/>
    </location>
</feature>
<reference evidence="13 14" key="1">
    <citation type="journal article" date="2019" name="Int. J. Syst. Evol. Microbiol.">
        <title>The Global Catalogue of Microorganisms (GCM) 10K type strain sequencing project: providing services to taxonomists for standard genome sequencing and annotation.</title>
        <authorList>
            <consortium name="The Broad Institute Genomics Platform"/>
            <consortium name="The Broad Institute Genome Sequencing Center for Infectious Disease"/>
            <person name="Wu L."/>
            <person name="Ma J."/>
        </authorList>
    </citation>
    <scope>NUCLEOTIDE SEQUENCE [LARGE SCALE GENOMIC DNA]</scope>
    <source>
        <strain evidence="13 14">JCM 16240</strain>
    </source>
</reference>
<feature type="transmembrane region" description="Helical" evidence="11">
    <location>
        <begin position="296"/>
        <end position="324"/>
    </location>
</feature>
<evidence type="ECO:0000259" key="12">
    <source>
        <dbReference type="PROSITE" id="PS51371"/>
    </source>
</evidence>
<dbReference type="Gene3D" id="3.10.580.10">
    <property type="entry name" value="CBS-domain"/>
    <property type="match status" value="1"/>
</dbReference>
<comment type="caution">
    <text evidence="13">The sequence shown here is derived from an EMBL/GenBank/DDBJ whole genome shotgun (WGS) entry which is preliminary data.</text>
</comment>
<keyword evidence="2" id="KW-0813">Transport</keyword>
<evidence type="ECO:0000256" key="7">
    <source>
        <dbReference type="ARBA" id="ARBA00023173"/>
    </source>
</evidence>
<gene>
    <name evidence="13" type="ORF">GCM10009125_14110</name>
</gene>
<protein>
    <submittedName>
        <fullName evidence="13">Chloride channel protein</fullName>
    </submittedName>
</protein>
<keyword evidence="10" id="KW-0129">CBS domain</keyword>
<evidence type="ECO:0000313" key="13">
    <source>
        <dbReference type="EMBL" id="GAA0226352.1"/>
    </source>
</evidence>
<evidence type="ECO:0000256" key="11">
    <source>
        <dbReference type="SAM" id="Phobius"/>
    </source>
</evidence>
<keyword evidence="8" id="KW-0868">Chloride</keyword>
<dbReference type="InterPro" id="IPR000644">
    <property type="entry name" value="CBS_dom"/>
</dbReference>
<feature type="transmembrane region" description="Helical" evidence="11">
    <location>
        <begin position="361"/>
        <end position="380"/>
    </location>
</feature>
<keyword evidence="4 11" id="KW-1133">Transmembrane helix</keyword>
<evidence type="ECO:0000256" key="5">
    <source>
        <dbReference type="ARBA" id="ARBA00023065"/>
    </source>
</evidence>
<evidence type="ECO:0000256" key="9">
    <source>
        <dbReference type="ARBA" id="ARBA00023303"/>
    </source>
</evidence>
<dbReference type="PANTHER" id="PTHR43427:SF6">
    <property type="entry name" value="CHLORIDE CHANNEL PROTEIN CLC-E"/>
    <property type="match status" value="1"/>
</dbReference>
<evidence type="ECO:0000256" key="4">
    <source>
        <dbReference type="ARBA" id="ARBA00022989"/>
    </source>
</evidence>
<keyword evidence="3 11" id="KW-0812">Transmembrane</keyword>
<organism evidence="13 14">
    <name type="scientific">Castellaniella daejeonensis</name>
    <dbReference type="NCBI Taxonomy" id="659013"/>
    <lineage>
        <taxon>Bacteria</taxon>
        <taxon>Pseudomonadati</taxon>
        <taxon>Pseudomonadota</taxon>
        <taxon>Betaproteobacteria</taxon>
        <taxon>Burkholderiales</taxon>
        <taxon>Alcaligenaceae</taxon>
        <taxon>Castellaniella</taxon>
    </lineage>
</organism>
<dbReference type="PROSITE" id="PS51371">
    <property type="entry name" value="CBS"/>
    <property type="match status" value="1"/>
</dbReference>
<dbReference type="Proteomes" id="UP001501176">
    <property type="component" value="Unassembled WGS sequence"/>
</dbReference>
<dbReference type="SMART" id="SM00116">
    <property type="entry name" value="CBS"/>
    <property type="match status" value="2"/>
</dbReference>
<dbReference type="InterPro" id="IPR014743">
    <property type="entry name" value="Cl-channel_core"/>
</dbReference>
<feature type="transmembrane region" description="Helical" evidence="11">
    <location>
        <begin position="186"/>
        <end position="211"/>
    </location>
</feature>
<accession>A0ABN0TNT4</accession>
<name>A0ABN0TNT4_9BURK</name>
<dbReference type="InterPro" id="IPR001807">
    <property type="entry name" value="ClC"/>
</dbReference>
<dbReference type="CDD" id="cd00400">
    <property type="entry name" value="Voltage_gated_ClC"/>
    <property type="match status" value="1"/>
</dbReference>
<dbReference type="SUPFAM" id="SSF81340">
    <property type="entry name" value="Clc chloride channel"/>
    <property type="match status" value="1"/>
</dbReference>
<feature type="transmembrane region" description="Helical" evidence="11">
    <location>
        <begin position="38"/>
        <end position="60"/>
    </location>
</feature>
<comment type="subcellular location">
    <subcellularLocation>
        <location evidence="1">Membrane</location>
        <topology evidence="1">Multi-pass membrane protein</topology>
    </subcellularLocation>
</comment>
<feature type="transmembrane region" description="Helical" evidence="11">
    <location>
        <begin position="89"/>
        <end position="108"/>
    </location>
</feature>
<sequence length="625" mass="65981">MPPLAQTQTGGLPVAPDLGLSLAQVRMPRSLTRFDARLIRLIGVSVLLGLAAACVAWLLMKLIGLITNLSFYGTWSTAFSSPAGAVPHLGAWVIGVPVIGGLIAGGMARWGSKAIRGHGIPEAMEQVLLNESRIPTRITLLKPLSSAVVIGTGGPFGAEGPIIATGGALGSLIGQLMKVTASERKVLLAAGAAAGMAAVFAAPVSAVALAVELLLFELRGRSLIPVALACVTATGARDLLMGTTPVFLMDPVSTPGGAALASYVLIGAAIGVLGVWVTRVVYAIEDGFERLPIHWMWWPALGAVVVGLVGWLAPPTLGVGYVNIEDILNGRLAMGALAWLCLMKFISWSICLGSGTSGGTLAPMFTIGGALGAMTGLLLGQALPWLGIDPRIAALVGMAALFASASRALFTTVVFAFETTGQPAGLLPLLGACTAAYLVSAMMMRNTIMTEKIARRGVRVPSEYKADYLERILVGDACQHEVTTLGADRTIGEVRAWIASAAPESQHQGYPILDSAGRVLGVLTRRTFFDAHWPEQARLGDLIQRPAVVVTPAHTLRQAADHMAMENVGRLLVVDPADPTRMLGMLTRGDVISAHSRRLREGARMRRQIDLRAWRRARAWRRRRG</sequence>
<dbReference type="RefSeq" id="WP_343820685.1">
    <property type="nucleotide sequence ID" value="NZ_BAAAFN010000011.1"/>
</dbReference>
<dbReference type="SUPFAM" id="SSF54631">
    <property type="entry name" value="CBS-domain pair"/>
    <property type="match status" value="1"/>
</dbReference>
<dbReference type="Gene3D" id="1.10.3080.10">
    <property type="entry name" value="Clc chloride channel"/>
    <property type="match status" value="1"/>
</dbReference>
<dbReference type="PANTHER" id="PTHR43427">
    <property type="entry name" value="CHLORIDE CHANNEL PROTEIN CLC-E"/>
    <property type="match status" value="1"/>
</dbReference>
<dbReference type="InterPro" id="IPR046342">
    <property type="entry name" value="CBS_dom_sf"/>
</dbReference>
<dbReference type="EMBL" id="BAAAFN010000011">
    <property type="protein sequence ID" value="GAA0226352.1"/>
    <property type="molecule type" value="Genomic_DNA"/>
</dbReference>